<dbReference type="Proteomes" id="UP000685013">
    <property type="component" value="Chromosome 1"/>
</dbReference>
<keyword evidence="1" id="KW-0472">Membrane</keyword>
<accession>A0AAV6P750</accession>
<keyword evidence="1" id="KW-1133">Transmembrane helix</keyword>
<keyword evidence="1" id="KW-0812">Transmembrane</keyword>
<gene>
    <name evidence="2" type="ORF">SDJN03_01039</name>
</gene>
<evidence type="ECO:0000256" key="1">
    <source>
        <dbReference type="SAM" id="Phobius"/>
    </source>
</evidence>
<feature type="transmembrane region" description="Helical" evidence="1">
    <location>
        <begin position="157"/>
        <end position="180"/>
    </location>
</feature>
<feature type="transmembrane region" description="Helical" evidence="1">
    <location>
        <begin position="67"/>
        <end position="91"/>
    </location>
</feature>
<evidence type="ECO:0000313" key="3">
    <source>
        <dbReference type="Proteomes" id="UP000685013"/>
    </source>
</evidence>
<reference evidence="2 3" key="1">
    <citation type="journal article" date="2021" name="Hortic Res">
        <title>The domestication of Cucurbita argyrosperma as revealed by the genome of its wild relative.</title>
        <authorList>
            <person name="Barrera-Redondo J."/>
            <person name="Sanchez-de la Vega G."/>
            <person name="Aguirre-Liguori J.A."/>
            <person name="Castellanos-Morales G."/>
            <person name="Gutierrez-Guerrero Y.T."/>
            <person name="Aguirre-Dugua X."/>
            <person name="Aguirre-Planter E."/>
            <person name="Tenaillon M.I."/>
            <person name="Lira-Saade R."/>
            <person name="Eguiarte L.E."/>
        </authorList>
    </citation>
    <scope>NUCLEOTIDE SEQUENCE [LARGE SCALE GENOMIC DNA]</scope>
    <source>
        <strain evidence="2">JBR-2021</strain>
    </source>
</reference>
<dbReference type="PANTHER" id="PTHR33133">
    <property type="entry name" value="OS08G0107100 PROTEIN-RELATED"/>
    <property type="match status" value="1"/>
</dbReference>
<feature type="transmembrane region" description="Helical" evidence="1">
    <location>
        <begin position="112"/>
        <end position="145"/>
    </location>
</feature>
<protein>
    <recommendedName>
        <fullName evidence="4">Transmembrane protein</fullName>
    </recommendedName>
</protein>
<name>A0AAV6P750_9ROSI</name>
<evidence type="ECO:0008006" key="4">
    <source>
        <dbReference type="Google" id="ProtNLM"/>
    </source>
</evidence>
<feature type="non-terminal residue" evidence="2">
    <location>
        <position position="1"/>
    </location>
</feature>
<feature type="transmembrane region" description="Helical" evidence="1">
    <location>
        <begin position="242"/>
        <end position="263"/>
    </location>
</feature>
<feature type="transmembrane region" description="Helical" evidence="1">
    <location>
        <begin position="21"/>
        <end position="47"/>
    </location>
</feature>
<dbReference type="PANTHER" id="PTHR33133:SF51">
    <property type="entry name" value="THH1_TOM1_TOM3 DOMAIN-CONTAINING PROTEIN"/>
    <property type="match status" value="1"/>
</dbReference>
<comment type="caution">
    <text evidence="2">The sequence shown here is derived from an EMBL/GenBank/DDBJ whole genome shotgun (WGS) entry which is preliminary data.</text>
</comment>
<keyword evidence="3" id="KW-1185">Reference proteome</keyword>
<feature type="transmembrane region" description="Helical" evidence="1">
    <location>
        <begin position="201"/>
        <end position="222"/>
    </location>
</feature>
<proteinExistence type="predicted"/>
<sequence>MNLKQEKLQLLGIYGVLKETFKLIFTAKTIFTQITLSFLLPLSFLIFTQTKIPNLWSIRSFPFNSALFFFSAVFFFLSTASTVFAAASTFADRELPFHQLLCVVPKICKQHLITFLCLTVDFFAFNFVALSAITLICIAILHLLYYEPFEFLTRLLILFLSVEMFYFALIWQMASVVSVFEADSYGFEAIARSKELLNGKMAMASILLILIGLPFGVILFVIRYVVVAESALVEVGIRGILGIVWMWCFFMFLLIGTVLCLVCKSCHRERIDKLDLFVHLQQSLESKTEPLTLE</sequence>
<organism evidence="2 3">
    <name type="scientific">Cucurbita argyrosperma subsp. sororia</name>
    <dbReference type="NCBI Taxonomy" id="37648"/>
    <lineage>
        <taxon>Eukaryota</taxon>
        <taxon>Viridiplantae</taxon>
        <taxon>Streptophyta</taxon>
        <taxon>Embryophyta</taxon>
        <taxon>Tracheophyta</taxon>
        <taxon>Spermatophyta</taxon>
        <taxon>Magnoliopsida</taxon>
        <taxon>eudicotyledons</taxon>
        <taxon>Gunneridae</taxon>
        <taxon>Pentapetalae</taxon>
        <taxon>rosids</taxon>
        <taxon>fabids</taxon>
        <taxon>Cucurbitales</taxon>
        <taxon>Cucurbitaceae</taxon>
        <taxon>Cucurbiteae</taxon>
        <taxon>Cucurbita</taxon>
    </lineage>
</organism>
<dbReference type="AlphaFoldDB" id="A0AAV6P750"/>
<evidence type="ECO:0000313" key="2">
    <source>
        <dbReference type="EMBL" id="KAG6607697.1"/>
    </source>
</evidence>
<dbReference type="EMBL" id="JAGKQH010000001">
    <property type="protein sequence ID" value="KAG6607697.1"/>
    <property type="molecule type" value="Genomic_DNA"/>
</dbReference>